<organism evidence="2">
    <name type="scientific">Campylobacter jejuni</name>
    <dbReference type="NCBI Taxonomy" id="197"/>
    <lineage>
        <taxon>Bacteria</taxon>
        <taxon>Pseudomonadati</taxon>
        <taxon>Campylobacterota</taxon>
        <taxon>Epsilonproteobacteria</taxon>
        <taxon>Campylobacterales</taxon>
        <taxon>Campylobacteraceae</taxon>
        <taxon>Campylobacter</taxon>
    </lineage>
</organism>
<evidence type="ECO:0000313" key="2">
    <source>
        <dbReference type="EMBL" id="EAJ7443809.1"/>
    </source>
</evidence>
<reference evidence="2" key="1">
    <citation type="submission" date="2018-05" db="EMBL/GenBank/DDBJ databases">
        <authorList>
            <consortium name="NARMS: The National Antimicrobial Resistance Monitoring System"/>
        </authorList>
    </citation>
    <scope>NUCLEOTIDE SEQUENCE</scope>
    <source>
        <strain evidence="2">FSIS1504332</strain>
    </source>
</reference>
<dbReference type="EMBL" id="AACAIX010000139">
    <property type="protein sequence ID" value="EAJ7443809.1"/>
    <property type="molecule type" value="Genomic_DNA"/>
</dbReference>
<dbReference type="GO" id="GO:0003677">
    <property type="term" value="F:DNA binding"/>
    <property type="evidence" value="ECO:0007669"/>
    <property type="project" value="UniProtKB-KW"/>
</dbReference>
<accession>A0A5T0CXZ5</accession>
<dbReference type="PANTHER" id="PTHR35568:SF1">
    <property type="entry name" value="TRANSCRIPTIONAL REGULATOR DAUR"/>
    <property type="match status" value="1"/>
</dbReference>
<proteinExistence type="predicted"/>
<dbReference type="PANTHER" id="PTHR35568">
    <property type="entry name" value="TRANSCRIPTIONAL REGULATOR DAUR"/>
    <property type="match status" value="1"/>
</dbReference>
<comment type="caution">
    <text evidence="2">The sequence shown here is derived from an EMBL/GenBank/DDBJ whole genome shotgun (WGS) entry which is preliminary data.</text>
</comment>
<dbReference type="InterPro" id="IPR039446">
    <property type="entry name" value="DauR-like"/>
</dbReference>
<name>A0A5T0CXZ5_CAMJU</name>
<gene>
    <name evidence="2" type="ORF">A2E15_08040</name>
</gene>
<dbReference type="AlphaFoldDB" id="A0A5T0CXZ5"/>
<feature type="non-terminal residue" evidence="2">
    <location>
        <position position="1"/>
    </location>
</feature>
<dbReference type="Pfam" id="PF13309">
    <property type="entry name" value="HTH_22"/>
    <property type="match status" value="1"/>
</dbReference>
<feature type="domain" description="Transcriptional regulator DauR-like HTH" evidence="1">
    <location>
        <begin position="3"/>
        <end position="42"/>
    </location>
</feature>
<keyword evidence="2" id="KW-0238">DNA-binding</keyword>
<sequence length="46" mass="5387">ITQKEEIAEKLYEKGIFNIKGAVPIVAKFLKISEPSVYRYLKKFKK</sequence>
<dbReference type="InterPro" id="IPR039445">
    <property type="entry name" value="DauR-like_HTH"/>
</dbReference>
<protein>
    <submittedName>
        <fullName evidence="2">DNA-binding protein</fullName>
    </submittedName>
</protein>
<evidence type="ECO:0000259" key="1">
    <source>
        <dbReference type="Pfam" id="PF13309"/>
    </source>
</evidence>